<dbReference type="Proteomes" id="UP001558652">
    <property type="component" value="Unassembled WGS sequence"/>
</dbReference>
<sequence>MAIGRNRFAPTNSEQEMTDHVFFLDRSDEDIPHDQGRLTASSSRVHSGKSNRERVTIHCFRRGLDGVVVGIPTTMPKDWGSVPKKPEKLQTYRSHPPSSAHERRGEKPNYKAVFEIVRLNGCLSS</sequence>
<reference evidence="2 3" key="1">
    <citation type="submission" date="2024-07" db="EMBL/GenBank/DDBJ databases">
        <title>Chromosome-level genome assembly of the water stick insect Ranatra chinensis (Heteroptera: Nepidae).</title>
        <authorList>
            <person name="Liu X."/>
        </authorList>
    </citation>
    <scope>NUCLEOTIDE SEQUENCE [LARGE SCALE GENOMIC DNA]</scope>
    <source>
        <strain evidence="2">Cailab_2021Rc</strain>
        <tissue evidence="2">Muscle</tissue>
    </source>
</reference>
<accession>A0ABD0Y9B0</accession>
<comment type="caution">
    <text evidence="2">The sequence shown here is derived from an EMBL/GenBank/DDBJ whole genome shotgun (WGS) entry which is preliminary data.</text>
</comment>
<dbReference type="EMBL" id="JBFDAA010000019">
    <property type="protein sequence ID" value="KAL1115563.1"/>
    <property type="molecule type" value="Genomic_DNA"/>
</dbReference>
<evidence type="ECO:0000256" key="1">
    <source>
        <dbReference type="SAM" id="MobiDB-lite"/>
    </source>
</evidence>
<dbReference type="AlphaFoldDB" id="A0ABD0Y9B0"/>
<feature type="region of interest" description="Disordered" evidence="1">
    <location>
        <begin position="75"/>
        <end position="107"/>
    </location>
</feature>
<feature type="compositionally biased region" description="Basic and acidic residues" evidence="1">
    <location>
        <begin position="21"/>
        <end position="36"/>
    </location>
</feature>
<gene>
    <name evidence="2" type="ORF">AAG570_005853</name>
</gene>
<proteinExistence type="predicted"/>
<keyword evidence="3" id="KW-1185">Reference proteome</keyword>
<protein>
    <submittedName>
        <fullName evidence="2">Uncharacterized protein</fullName>
    </submittedName>
</protein>
<organism evidence="2 3">
    <name type="scientific">Ranatra chinensis</name>
    <dbReference type="NCBI Taxonomy" id="642074"/>
    <lineage>
        <taxon>Eukaryota</taxon>
        <taxon>Metazoa</taxon>
        <taxon>Ecdysozoa</taxon>
        <taxon>Arthropoda</taxon>
        <taxon>Hexapoda</taxon>
        <taxon>Insecta</taxon>
        <taxon>Pterygota</taxon>
        <taxon>Neoptera</taxon>
        <taxon>Paraneoptera</taxon>
        <taxon>Hemiptera</taxon>
        <taxon>Heteroptera</taxon>
        <taxon>Panheteroptera</taxon>
        <taxon>Nepomorpha</taxon>
        <taxon>Nepidae</taxon>
        <taxon>Ranatrinae</taxon>
        <taxon>Ranatra</taxon>
    </lineage>
</organism>
<evidence type="ECO:0000313" key="2">
    <source>
        <dbReference type="EMBL" id="KAL1115563.1"/>
    </source>
</evidence>
<evidence type="ECO:0000313" key="3">
    <source>
        <dbReference type="Proteomes" id="UP001558652"/>
    </source>
</evidence>
<name>A0ABD0Y9B0_9HEMI</name>
<feature type="region of interest" description="Disordered" evidence="1">
    <location>
        <begin position="21"/>
        <end position="51"/>
    </location>
</feature>